<sequence>MLLGEELILLLLDDEKGTWLVRRRAVPRAVRVALLVELLARRTVALDDHGVLVAGLSGTTGGDQVLERAARDVQGKQVIAATDAPDRELQALLRRLRDRGVLRRHLVRRRRHLPRDHQPEAAVRTRVLRALQVERRPDRHTALLVALVHELNLLDRLFPEHDHRTLSARAAAITQQLREDQHYFPTTLQQDASAQARAAGDPGSTLDGIGAAFEALEVVGAVLELATLPLRVVGRILQELP</sequence>
<dbReference type="GO" id="GO:0005737">
    <property type="term" value="C:cytoplasm"/>
    <property type="evidence" value="ECO:0007669"/>
    <property type="project" value="UniProtKB-ARBA"/>
</dbReference>
<dbReference type="Pfam" id="PF05719">
    <property type="entry name" value="GPP34"/>
    <property type="match status" value="1"/>
</dbReference>
<evidence type="ECO:0000256" key="3">
    <source>
        <dbReference type="ARBA" id="ARBA00023121"/>
    </source>
</evidence>
<dbReference type="GO" id="GO:0070273">
    <property type="term" value="F:phosphatidylinositol-4-phosphate binding"/>
    <property type="evidence" value="ECO:0007669"/>
    <property type="project" value="InterPro"/>
</dbReference>
<evidence type="ECO:0000313" key="5">
    <source>
        <dbReference type="EMBL" id="QFG69417.1"/>
    </source>
</evidence>
<dbReference type="AlphaFoldDB" id="A0A5J6V793"/>
<keyword evidence="4" id="KW-0472">Membrane</keyword>
<evidence type="ECO:0000256" key="4">
    <source>
        <dbReference type="ARBA" id="ARBA00023136"/>
    </source>
</evidence>
<dbReference type="Gene3D" id="1.10.3630.10">
    <property type="entry name" value="yeast vps74-n-term truncation variant domain like"/>
    <property type="match status" value="1"/>
</dbReference>
<dbReference type="GO" id="GO:0012505">
    <property type="term" value="C:endomembrane system"/>
    <property type="evidence" value="ECO:0007669"/>
    <property type="project" value="UniProtKB-ARBA"/>
</dbReference>
<evidence type="ECO:0000313" key="6">
    <source>
        <dbReference type="Proteomes" id="UP000326546"/>
    </source>
</evidence>
<evidence type="ECO:0000256" key="1">
    <source>
        <dbReference type="ARBA" id="ARBA00004255"/>
    </source>
</evidence>
<protein>
    <recommendedName>
        <fullName evidence="7">GPP34 family phosphoprotein</fullName>
    </recommendedName>
</protein>
<keyword evidence="2" id="KW-0333">Golgi apparatus</keyword>
<dbReference type="InterPro" id="IPR038261">
    <property type="entry name" value="GPP34-like_sf"/>
</dbReference>
<evidence type="ECO:0000256" key="2">
    <source>
        <dbReference type="ARBA" id="ARBA00023034"/>
    </source>
</evidence>
<comment type="subcellular location">
    <subcellularLocation>
        <location evidence="1">Golgi apparatus membrane</location>
        <topology evidence="1">Peripheral membrane protein</topology>
        <orientation evidence="1">Cytoplasmic side</orientation>
    </subcellularLocation>
</comment>
<keyword evidence="6" id="KW-1185">Reference proteome</keyword>
<organism evidence="5 6">
    <name type="scientific">Ornithinimicrobium pratense</name>
    <dbReference type="NCBI Taxonomy" id="2593973"/>
    <lineage>
        <taxon>Bacteria</taxon>
        <taxon>Bacillati</taxon>
        <taxon>Actinomycetota</taxon>
        <taxon>Actinomycetes</taxon>
        <taxon>Micrococcales</taxon>
        <taxon>Ornithinimicrobiaceae</taxon>
        <taxon>Ornithinimicrobium</taxon>
    </lineage>
</organism>
<accession>A0A5J6V793</accession>
<evidence type="ECO:0008006" key="7">
    <source>
        <dbReference type="Google" id="ProtNLM"/>
    </source>
</evidence>
<dbReference type="Proteomes" id="UP000326546">
    <property type="component" value="Chromosome"/>
</dbReference>
<dbReference type="OrthoDB" id="4872354at2"/>
<name>A0A5J6V793_9MICO</name>
<reference evidence="5 6" key="1">
    <citation type="submission" date="2019-09" db="EMBL/GenBank/DDBJ databases">
        <title>Serinicoccus pratensis sp. nov., isolated from meadow soil.</title>
        <authorList>
            <person name="Zhang W."/>
        </authorList>
    </citation>
    <scope>NUCLEOTIDE SEQUENCE [LARGE SCALE GENOMIC DNA]</scope>
    <source>
        <strain evidence="5 6">W204</strain>
    </source>
</reference>
<proteinExistence type="predicted"/>
<dbReference type="KEGG" id="serw:FY030_12515"/>
<keyword evidence="3" id="KW-0446">Lipid-binding</keyword>
<dbReference type="InterPro" id="IPR008628">
    <property type="entry name" value="GPP34-like"/>
</dbReference>
<dbReference type="RefSeq" id="WP_158061791.1">
    <property type="nucleotide sequence ID" value="NZ_CP044427.1"/>
</dbReference>
<dbReference type="EMBL" id="CP044427">
    <property type="protein sequence ID" value="QFG69417.1"/>
    <property type="molecule type" value="Genomic_DNA"/>
</dbReference>
<gene>
    <name evidence="5" type="ORF">FY030_12515</name>
</gene>